<evidence type="ECO:0000256" key="5">
    <source>
        <dbReference type="ARBA" id="ARBA00023027"/>
    </source>
</evidence>
<dbReference type="FunFam" id="1.20.5.100:FF:000001">
    <property type="entry name" value="UDP-glucose 6-dehydrogenase"/>
    <property type="match status" value="1"/>
</dbReference>
<evidence type="ECO:0000256" key="10">
    <source>
        <dbReference type="PIRSR" id="PIRSR500134-2"/>
    </source>
</evidence>
<dbReference type="InterPro" id="IPR014027">
    <property type="entry name" value="UDP-Glc/GDP-Man_DH_C"/>
</dbReference>
<dbReference type="InterPro" id="IPR036220">
    <property type="entry name" value="UDP-Glc/GDP-Man_DH_C_sf"/>
</dbReference>
<dbReference type="Pfam" id="PF00984">
    <property type="entry name" value="UDPG_MGDP_dh"/>
    <property type="match status" value="1"/>
</dbReference>
<dbReference type="NCBIfam" id="NF047673">
    <property type="entry name" value="TeichurnBiosyTuaD"/>
    <property type="match status" value="1"/>
</dbReference>
<dbReference type="PANTHER" id="PTHR43750:SF3">
    <property type="entry name" value="UDP-GLUCOSE 6-DEHYDROGENASE TUAD"/>
    <property type="match status" value="1"/>
</dbReference>
<dbReference type="PANTHER" id="PTHR43750">
    <property type="entry name" value="UDP-GLUCOSE 6-DEHYDROGENASE TUAD"/>
    <property type="match status" value="1"/>
</dbReference>
<organism evidence="13 14">
    <name type="scientific">Cohnella nanjingensis</name>
    <dbReference type="NCBI Taxonomy" id="1387779"/>
    <lineage>
        <taxon>Bacteria</taxon>
        <taxon>Bacillati</taxon>
        <taxon>Bacillota</taxon>
        <taxon>Bacilli</taxon>
        <taxon>Bacillales</taxon>
        <taxon>Paenibacillaceae</taxon>
        <taxon>Cohnella</taxon>
    </lineage>
</organism>
<evidence type="ECO:0000256" key="6">
    <source>
        <dbReference type="ARBA" id="ARBA00047473"/>
    </source>
</evidence>
<feature type="binding site" evidence="11">
    <location>
        <position position="122"/>
    </location>
    <ligand>
        <name>NAD(+)</name>
        <dbReference type="ChEBI" id="CHEBI:57540"/>
    </ligand>
</feature>
<feature type="binding site" evidence="10">
    <location>
        <position position="322"/>
    </location>
    <ligand>
        <name>substrate</name>
    </ligand>
</feature>
<dbReference type="Proteomes" id="UP000547209">
    <property type="component" value="Unassembled WGS sequence"/>
</dbReference>
<sequence length="447" mass="48275">MQKIAVIGTGYVGLVSGTCFAEIGNRIICCDVDEQKIEMLKRGVVPIYEPGLKELIEKNVAAQRLLFTSNVGEAIEAADIVYIAVGTPMSETGEADMKYVKAVAKKIGEHLNGYKIVVNKSTVPVGTGELVRQIIFNHRKYPAVHFDVVSNPEFLREGSAIADCMNMDRAIIGSTSEKAAKVIADLHAPFGTRIFTTDLESAEMIKYAANAFLATKISFINAIANICERVGADVTEVSAGMGLDSRIGSKFLQAGIGYGGSCFPKDTYALAHIADQSGYDFELLKAVIRTNDRQRLLVLDKLGHALGQLEGKRIAVLGLAFKPNTDDMRYAPSLTIVPELVRMGAAVRAFDPVAATAARSMLPEAVGYFDSVEETIEDCDACVILTEWAEIAGMDLTKVQKLMRAAVVVDGRNCFSQETMQQHGIAYHSIGRRPVGLAGSGLHTANF</sequence>
<feature type="binding site" evidence="11">
    <location>
        <position position="31"/>
    </location>
    <ligand>
        <name>NAD(+)</name>
        <dbReference type="ChEBI" id="CHEBI:57540"/>
    </ligand>
</feature>
<dbReference type="InterPro" id="IPR028357">
    <property type="entry name" value="UDPglc_DH_bac"/>
</dbReference>
<evidence type="ECO:0000256" key="7">
    <source>
        <dbReference type="ARBA" id="ARBA00053241"/>
    </source>
</evidence>
<comment type="function">
    <text evidence="7">Catalyzes the conversion of UDP-glucose into UDP-glucuronate, one of the precursors of teichuronic acid.</text>
</comment>
<protein>
    <recommendedName>
        <fullName evidence="3 8">UDP-glucose 6-dehydrogenase</fullName>
        <ecNumber evidence="3 8">1.1.1.22</ecNumber>
    </recommendedName>
</protein>
<evidence type="ECO:0000256" key="9">
    <source>
        <dbReference type="PIRSR" id="PIRSR500134-1"/>
    </source>
</evidence>
<keyword evidence="4 8" id="KW-0560">Oxidoreductase</keyword>
<evidence type="ECO:0000256" key="4">
    <source>
        <dbReference type="ARBA" id="ARBA00023002"/>
    </source>
</evidence>
<feature type="binding site" evidence="11">
    <location>
        <position position="329"/>
    </location>
    <ligand>
        <name>NAD(+)</name>
        <dbReference type="ChEBI" id="CHEBI:57540"/>
    </ligand>
</feature>
<feature type="binding site" evidence="10">
    <location>
        <position position="206"/>
    </location>
    <ligand>
        <name>substrate</name>
    </ligand>
</feature>
<comment type="pathway">
    <text evidence="1">Nucleotide-sugar biosynthesis; UDP-alpha-D-glucuronate biosynthesis; UDP-alpha-D-glucuronate from UDP-alpha-D-glucose: step 1/1.</text>
</comment>
<dbReference type="RefSeq" id="WP_185672679.1">
    <property type="nucleotide sequence ID" value="NZ_JACJVP010000055.1"/>
</dbReference>
<dbReference type="PIRSF" id="PIRSF000124">
    <property type="entry name" value="UDPglc_GDPman_dh"/>
    <property type="match status" value="1"/>
</dbReference>
<evidence type="ECO:0000256" key="11">
    <source>
        <dbReference type="PIRSR" id="PIRSR500134-3"/>
    </source>
</evidence>
<dbReference type="Gene3D" id="3.40.50.720">
    <property type="entry name" value="NAD(P)-binding Rossmann-like Domain"/>
    <property type="match status" value="2"/>
</dbReference>
<feature type="binding site" evidence="10">
    <location>
        <begin position="154"/>
        <end position="157"/>
    </location>
    <ligand>
        <name>substrate</name>
    </ligand>
</feature>
<evidence type="ECO:0000256" key="2">
    <source>
        <dbReference type="ARBA" id="ARBA00006601"/>
    </source>
</evidence>
<dbReference type="InterPro" id="IPR008927">
    <property type="entry name" value="6-PGluconate_DH-like_C_sf"/>
</dbReference>
<dbReference type="EMBL" id="JACJVP010000055">
    <property type="protein sequence ID" value="MBB6674819.1"/>
    <property type="molecule type" value="Genomic_DNA"/>
</dbReference>
<dbReference type="InterPro" id="IPR017476">
    <property type="entry name" value="UDP-Glc/GDP-Man"/>
</dbReference>
<dbReference type="SMART" id="SM00984">
    <property type="entry name" value="UDPG_MGDP_dh_C"/>
    <property type="match status" value="1"/>
</dbReference>
<comment type="catalytic activity">
    <reaction evidence="6 8">
        <text>UDP-alpha-D-glucose + 2 NAD(+) + H2O = UDP-alpha-D-glucuronate + 2 NADH + 3 H(+)</text>
        <dbReference type="Rhea" id="RHEA:23596"/>
        <dbReference type="ChEBI" id="CHEBI:15377"/>
        <dbReference type="ChEBI" id="CHEBI:15378"/>
        <dbReference type="ChEBI" id="CHEBI:57540"/>
        <dbReference type="ChEBI" id="CHEBI:57945"/>
        <dbReference type="ChEBI" id="CHEBI:58052"/>
        <dbReference type="ChEBI" id="CHEBI:58885"/>
        <dbReference type="EC" id="1.1.1.22"/>
    </reaction>
</comment>
<evidence type="ECO:0000256" key="8">
    <source>
        <dbReference type="PIRNR" id="PIRNR000124"/>
    </source>
</evidence>
<dbReference type="UniPathway" id="UPA00038">
    <property type="reaction ID" value="UER00491"/>
</dbReference>
<dbReference type="SUPFAM" id="SSF52413">
    <property type="entry name" value="UDP-glucose/GDP-mannose dehydrogenase C-terminal domain"/>
    <property type="match status" value="1"/>
</dbReference>
<feature type="binding site" evidence="11">
    <location>
        <position position="265"/>
    </location>
    <ligand>
        <name>NAD(+)</name>
        <dbReference type="ChEBI" id="CHEBI:57540"/>
    </ligand>
</feature>
<evidence type="ECO:0000256" key="3">
    <source>
        <dbReference type="ARBA" id="ARBA00012954"/>
    </source>
</evidence>
<feature type="active site" description="Nucleophile" evidence="9">
    <location>
        <position position="262"/>
    </location>
</feature>
<accession>A0A7X0RW75</accession>
<feature type="binding site" evidence="10">
    <location>
        <position position="259"/>
    </location>
    <ligand>
        <name>substrate</name>
    </ligand>
</feature>
<dbReference type="PIRSF" id="PIRSF500134">
    <property type="entry name" value="UDPglc_DH_bac"/>
    <property type="match status" value="1"/>
</dbReference>
<dbReference type="InterPro" id="IPR001732">
    <property type="entry name" value="UDP-Glc/GDP-Man_DH_N"/>
</dbReference>
<dbReference type="Pfam" id="PF03721">
    <property type="entry name" value="UDPG_MGDP_dh_N"/>
    <property type="match status" value="1"/>
</dbReference>
<evidence type="ECO:0000259" key="12">
    <source>
        <dbReference type="SMART" id="SM00984"/>
    </source>
</evidence>
<dbReference type="NCBIfam" id="TIGR03026">
    <property type="entry name" value="NDP-sugDHase"/>
    <property type="match status" value="1"/>
</dbReference>
<feature type="binding site" evidence="11">
    <location>
        <position position="87"/>
    </location>
    <ligand>
        <name>NAD(+)</name>
        <dbReference type="ChEBI" id="CHEBI:57540"/>
    </ligand>
</feature>
<dbReference type="InterPro" id="IPR014026">
    <property type="entry name" value="UDP-Glc/GDP-Man_DH_dimer"/>
</dbReference>
<feature type="binding site" evidence="11">
    <location>
        <position position="157"/>
    </location>
    <ligand>
        <name>NAD(+)</name>
        <dbReference type="ChEBI" id="CHEBI:57540"/>
    </ligand>
</feature>
<name>A0A7X0RW75_9BACL</name>
<dbReference type="SUPFAM" id="SSF48179">
    <property type="entry name" value="6-phosphogluconate dehydrogenase C-terminal domain-like"/>
    <property type="match status" value="1"/>
</dbReference>
<dbReference type="GO" id="GO:0000271">
    <property type="term" value="P:polysaccharide biosynthetic process"/>
    <property type="evidence" value="ECO:0007669"/>
    <property type="project" value="InterPro"/>
</dbReference>
<evidence type="ECO:0000256" key="1">
    <source>
        <dbReference type="ARBA" id="ARBA00004701"/>
    </source>
</evidence>
<feature type="domain" description="UDP-glucose/GDP-mannose dehydrogenase C-terminal" evidence="12">
    <location>
        <begin position="315"/>
        <end position="417"/>
    </location>
</feature>
<comment type="caution">
    <text evidence="13">The sequence shown here is derived from an EMBL/GenBank/DDBJ whole genome shotgun (WGS) entry which is preliminary data.</text>
</comment>
<dbReference type="GO" id="GO:0051287">
    <property type="term" value="F:NAD binding"/>
    <property type="evidence" value="ECO:0007669"/>
    <property type="project" value="InterPro"/>
</dbReference>
<proteinExistence type="inferred from homology"/>
<dbReference type="SUPFAM" id="SSF51735">
    <property type="entry name" value="NAD(P)-binding Rossmann-fold domains"/>
    <property type="match status" value="1"/>
</dbReference>
<keyword evidence="5 8" id="KW-0520">NAD</keyword>
<dbReference type="InterPro" id="IPR036291">
    <property type="entry name" value="NAD(P)-bd_dom_sf"/>
</dbReference>
<keyword evidence="14" id="KW-1185">Reference proteome</keyword>
<feature type="binding site" evidence="11">
    <location>
        <position position="36"/>
    </location>
    <ligand>
        <name>NAD(+)</name>
        <dbReference type="ChEBI" id="CHEBI:57540"/>
    </ligand>
</feature>
<dbReference type="GO" id="GO:0003979">
    <property type="term" value="F:UDP-glucose 6-dehydrogenase activity"/>
    <property type="evidence" value="ECO:0007669"/>
    <property type="project" value="UniProtKB-EC"/>
</dbReference>
<feature type="binding site" evidence="10">
    <location>
        <begin position="251"/>
        <end position="255"/>
    </location>
    <ligand>
        <name>substrate</name>
    </ligand>
</feature>
<dbReference type="AlphaFoldDB" id="A0A7X0RW75"/>
<dbReference type="EC" id="1.1.1.22" evidence="3 8"/>
<dbReference type="Gene3D" id="1.20.5.100">
    <property type="entry name" value="Cytochrome c1, transmembrane anchor, C-terminal"/>
    <property type="match status" value="1"/>
</dbReference>
<evidence type="ECO:0000313" key="14">
    <source>
        <dbReference type="Proteomes" id="UP000547209"/>
    </source>
</evidence>
<reference evidence="13 14" key="1">
    <citation type="submission" date="2020-08" db="EMBL/GenBank/DDBJ databases">
        <title>Cohnella phylogeny.</title>
        <authorList>
            <person name="Dunlap C."/>
        </authorList>
    </citation>
    <scope>NUCLEOTIDE SEQUENCE [LARGE SCALE GENOMIC DNA]</scope>
    <source>
        <strain evidence="13 14">DSM 28246</strain>
    </source>
</reference>
<dbReference type="Pfam" id="PF03720">
    <property type="entry name" value="UDPG_MGDP_dh_C"/>
    <property type="match status" value="1"/>
</dbReference>
<gene>
    <name evidence="13" type="ORF">H7C19_29490</name>
</gene>
<evidence type="ECO:0000313" key="13">
    <source>
        <dbReference type="EMBL" id="MBB6674819.1"/>
    </source>
</evidence>
<comment type="similarity">
    <text evidence="2 8">Belongs to the UDP-glucose/GDP-mannose dehydrogenase family.</text>
</comment>
<dbReference type="GO" id="GO:0006065">
    <property type="term" value="P:UDP-glucuronate biosynthetic process"/>
    <property type="evidence" value="ECO:0007669"/>
    <property type="project" value="UniProtKB-UniPathway"/>
</dbReference>